<reference evidence="2" key="1">
    <citation type="journal article" date="2019" name="Int. J. Syst. Evol. Microbiol.">
        <title>The Global Catalogue of Microorganisms (GCM) 10K type strain sequencing project: providing services to taxonomists for standard genome sequencing and annotation.</title>
        <authorList>
            <consortium name="The Broad Institute Genomics Platform"/>
            <consortium name="The Broad Institute Genome Sequencing Center for Infectious Disease"/>
            <person name="Wu L."/>
            <person name="Ma J."/>
        </authorList>
    </citation>
    <scope>NUCLEOTIDE SEQUENCE [LARGE SCALE GENOMIC DNA]</scope>
    <source>
        <strain evidence="2">FCH27</strain>
    </source>
</reference>
<keyword evidence="2" id="KW-1185">Reference proteome</keyword>
<organism evidence="1 2">
    <name type="scientific">Nocardioides astragali</name>
    <dbReference type="NCBI Taxonomy" id="1776736"/>
    <lineage>
        <taxon>Bacteria</taxon>
        <taxon>Bacillati</taxon>
        <taxon>Actinomycetota</taxon>
        <taxon>Actinomycetes</taxon>
        <taxon>Propionibacteriales</taxon>
        <taxon>Nocardioidaceae</taxon>
        <taxon>Nocardioides</taxon>
    </lineage>
</organism>
<accession>A0ABW2NEM7</accession>
<dbReference type="RefSeq" id="WP_255889261.1">
    <property type="nucleotide sequence ID" value="NZ_JAFMZM010000002.1"/>
</dbReference>
<proteinExistence type="predicted"/>
<comment type="caution">
    <text evidence="1">The sequence shown here is derived from an EMBL/GenBank/DDBJ whole genome shotgun (WGS) entry which is preliminary data.</text>
</comment>
<protein>
    <submittedName>
        <fullName evidence="1">Uncharacterized protein</fullName>
    </submittedName>
</protein>
<dbReference type="EMBL" id="JBHTCH010000030">
    <property type="protein sequence ID" value="MFC7363396.1"/>
    <property type="molecule type" value="Genomic_DNA"/>
</dbReference>
<sequence>MIRRVTAHPLLAPTSGLRVFRPGQPGPMQVRAVKRPSPGDDVVEHDGGRLYLDPDPAHHVAGHELDAESDQHGRVQFILRDPS</sequence>
<evidence type="ECO:0000313" key="1">
    <source>
        <dbReference type="EMBL" id="MFC7363396.1"/>
    </source>
</evidence>
<dbReference type="Proteomes" id="UP001596524">
    <property type="component" value="Unassembled WGS sequence"/>
</dbReference>
<name>A0ABW2NEM7_9ACTN</name>
<evidence type="ECO:0000313" key="2">
    <source>
        <dbReference type="Proteomes" id="UP001596524"/>
    </source>
</evidence>
<gene>
    <name evidence="1" type="ORF">ACFQO6_24200</name>
</gene>